<dbReference type="GO" id="GO:0003677">
    <property type="term" value="F:DNA binding"/>
    <property type="evidence" value="ECO:0007669"/>
    <property type="project" value="UniProtKB-KW"/>
</dbReference>
<comment type="caution">
    <text evidence="1">The sequence shown here is derived from an EMBL/GenBank/DDBJ whole genome shotgun (WGS) entry which is preliminary data.</text>
</comment>
<dbReference type="EMBL" id="JAUSWO010000001">
    <property type="protein sequence ID" value="MDQ0513856.1"/>
    <property type="molecule type" value="Genomic_DNA"/>
</dbReference>
<keyword evidence="1" id="KW-0238">DNA-binding</keyword>
<reference evidence="1" key="1">
    <citation type="submission" date="2023-07" db="EMBL/GenBank/DDBJ databases">
        <title>Genomic Encyclopedia of Type Strains, Phase IV (KMG-IV): sequencing the most valuable type-strain genomes for metagenomic binning, comparative biology and taxonomic classification.</title>
        <authorList>
            <person name="Goeker M."/>
        </authorList>
    </citation>
    <scope>NUCLEOTIDE SEQUENCE [LARGE SCALE GENOMIC DNA]</scope>
    <source>
        <strain evidence="1">DSM 21204</strain>
    </source>
</reference>
<accession>A0ABU0LYR6</accession>
<evidence type="ECO:0000313" key="1">
    <source>
        <dbReference type="EMBL" id="MDQ0513856.1"/>
    </source>
</evidence>
<name>A0ABU0LYR6_9BACT</name>
<organism evidence="1 2">
    <name type="scientific">Mycoplasmoides fastidiosum</name>
    <dbReference type="NCBI Taxonomy" id="92758"/>
    <lineage>
        <taxon>Bacteria</taxon>
        <taxon>Bacillati</taxon>
        <taxon>Mycoplasmatota</taxon>
        <taxon>Mycoplasmoidales</taxon>
        <taxon>Mycoplasmoidaceae</taxon>
        <taxon>Mycoplasmoides</taxon>
    </lineage>
</organism>
<dbReference type="SUPFAM" id="SSF53822">
    <property type="entry name" value="Periplasmic binding protein-like I"/>
    <property type="match status" value="1"/>
</dbReference>
<dbReference type="RefSeq" id="WP_256547450.1">
    <property type="nucleotide sequence ID" value="NZ_CP101809.1"/>
</dbReference>
<sequence>MNKKISYKLIAEKTGCSLAVISRFFNNKPIKKANQIILEEYVKNAQNAEQIKRLKKTKNQEKSVLLLSVSFQNHQNYQVIRELDKNLNDKLLFLHRVKTNNENNYAHIIKNLKKIQFSYLIVFYNVKLFDDKKFVKELIKIKDRVFIYGTKLPEFQSFYVNEQSGIKSLLTKIKAKNKFKKIAYVGVDPTSSTIDQQTYQNRYQAILDWNQNENLPVEIFLCPNNELETATNYLRDSFVIEPDLIICGSHTIFRASANFNNHSVQFSDIGYMSLNDAFANFSFKILINYNLIGRKIFDAINMQEHTNYELVPVIISK</sequence>
<protein>
    <submittedName>
        <fullName evidence="1">DNA-binding LacI/PurR family transcriptional regulator</fullName>
    </submittedName>
</protein>
<evidence type="ECO:0000313" key="2">
    <source>
        <dbReference type="Proteomes" id="UP001240643"/>
    </source>
</evidence>
<dbReference type="InterPro" id="IPR028082">
    <property type="entry name" value="Peripla_BP_I"/>
</dbReference>
<dbReference type="Proteomes" id="UP001240643">
    <property type="component" value="Unassembled WGS sequence"/>
</dbReference>
<proteinExistence type="predicted"/>
<gene>
    <name evidence="1" type="ORF">J2Z62_000294</name>
</gene>
<keyword evidence="2" id="KW-1185">Reference proteome</keyword>